<feature type="transmembrane region" description="Helical" evidence="9">
    <location>
        <begin position="428"/>
        <end position="449"/>
    </location>
</feature>
<gene>
    <name evidence="11" type="ORF">HNR24_002475</name>
</gene>
<dbReference type="EMBL" id="JACJIH010000001">
    <property type="protein sequence ID" value="MBA8922542.1"/>
    <property type="molecule type" value="Genomic_DNA"/>
</dbReference>
<evidence type="ECO:0000256" key="6">
    <source>
        <dbReference type="ARBA" id="ARBA00022847"/>
    </source>
</evidence>
<feature type="transmembrane region" description="Helical" evidence="9">
    <location>
        <begin position="16"/>
        <end position="35"/>
    </location>
</feature>
<dbReference type="AlphaFoldDB" id="A0A839FWG1"/>
<dbReference type="FunFam" id="1.20.1740.10:FF:000004">
    <property type="entry name" value="Sodium:alanine symporter family protein"/>
    <property type="match status" value="1"/>
</dbReference>
<protein>
    <submittedName>
        <fullName evidence="11">AGCS family alanine or glycine:cation symporter</fullName>
    </submittedName>
</protein>
<dbReference type="RefSeq" id="WP_259392456.1">
    <property type="nucleotide sequence ID" value="NZ_BAAAKT010000001.1"/>
</dbReference>
<comment type="caution">
    <text evidence="11">The sequence shown here is derived from an EMBL/GenBank/DDBJ whole genome shotgun (WGS) entry which is preliminary data.</text>
</comment>
<dbReference type="Gene3D" id="1.20.1740.10">
    <property type="entry name" value="Amino acid/polyamine transporter I"/>
    <property type="match status" value="1"/>
</dbReference>
<feature type="transmembrane region" description="Helical" evidence="9">
    <location>
        <begin position="193"/>
        <end position="211"/>
    </location>
</feature>
<feature type="transmembrane region" description="Helical" evidence="9">
    <location>
        <begin position="249"/>
        <end position="274"/>
    </location>
</feature>
<sequence>MTMDNLLDSIGAVETLAWNTVGIFVILAVGVYLGYRTRLVQLRHIPDMFRAITDKATSDAEGRTRSLSAFQTFTITASARVGTGNIAGVAGAIALGGPGAVFWMWLMAIFTSAASFVESTLAQLYKVRRFDTFKGGPAYYIERGLGSRSGGIVFAVIFIFCFALSFTSLQSNTIVDAATGAATELGLEDTTSMVWILAVALAGLTGLVVLAGLRRVAQVTQRVVPLMAMAYILLGLVVVALNIEAIPAVFGMIFGEALNFTSAAGGAFGAMIMAGVQRGMFSNEAGMGSVPNVAATADVSHPVKQGLVQTLGVYLDTLIICSVTAFIILVTFPDQAVRAETNLGGELTQEALTANFGAFGAIALAVIILLLAFTSILGNYSYGEMNVLFISSSEKSRKIYAVALTAVVFLGAIIPVDLAWAIAGVTMVIIAVYNLVVISLLGGTAVRLLKHYETQKRQGLDPLFLASDMPDLRNIECWGEADMADHRAGPATEPRTSAGRQDTRSQG</sequence>
<keyword evidence="5 9" id="KW-0812">Transmembrane</keyword>
<dbReference type="InterPro" id="IPR001463">
    <property type="entry name" value="Na/Ala_symport"/>
</dbReference>
<feature type="transmembrane region" description="Helical" evidence="9">
    <location>
        <begin position="73"/>
        <end position="96"/>
    </location>
</feature>
<accession>A0A839FWG1</accession>
<feature type="transmembrane region" description="Helical" evidence="9">
    <location>
        <begin position="223"/>
        <end position="243"/>
    </location>
</feature>
<feature type="transmembrane region" description="Helical" evidence="9">
    <location>
        <begin position="145"/>
        <end position="166"/>
    </location>
</feature>
<proteinExistence type="inferred from homology"/>
<evidence type="ECO:0000256" key="3">
    <source>
        <dbReference type="ARBA" id="ARBA00022448"/>
    </source>
</evidence>
<keyword evidence="3 9" id="KW-0813">Transport</keyword>
<dbReference type="PANTHER" id="PTHR30330:SF1">
    <property type="entry name" value="AMINO-ACID CARRIER PROTEIN ALST"/>
    <property type="match status" value="1"/>
</dbReference>
<feature type="region of interest" description="Disordered" evidence="10">
    <location>
        <begin position="486"/>
        <end position="507"/>
    </location>
</feature>
<dbReference type="NCBIfam" id="TIGR00835">
    <property type="entry name" value="agcS"/>
    <property type="match status" value="1"/>
</dbReference>
<evidence type="ECO:0000256" key="5">
    <source>
        <dbReference type="ARBA" id="ARBA00022692"/>
    </source>
</evidence>
<keyword evidence="4 9" id="KW-1003">Cell membrane</keyword>
<keyword evidence="8 9" id="KW-0472">Membrane</keyword>
<feature type="transmembrane region" description="Helical" evidence="9">
    <location>
        <begin position="311"/>
        <end position="332"/>
    </location>
</feature>
<evidence type="ECO:0000256" key="2">
    <source>
        <dbReference type="ARBA" id="ARBA00009261"/>
    </source>
</evidence>
<organism evidence="11 12">
    <name type="scientific">Nesterenkonia jeotgali</name>
    <dbReference type="NCBI Taxonomy" id="317018"/>
    <lineage>
        <taxon>Bacteria</taxon>
        <taxon>Bacillati</taxon>
        <taxon>Actinomycetota</taxon>
        <taxon>Actinomycetes</taxon>
        <taxon>Micrococcales</taxon>
        <taxon>Micrococcaceae</taxon>
        <taxon>Nesterenkonia</taxon>
    </lineage>
</organism>
<evidence type="ECO:0000256" key="8">
    <source>
        <dbReference type="ARBA" id="ARBA00023136"/>
    </source>
</evidence>
<evidence type="ECO:0000256" key="9">
    <source>
        <dbReference type="RuleBase" id="RU363064"/>
    </source>
</evidence>
<dbReference type="GO" id="GO:0005283">
    <property type="term" value="F:amino acid:sodium symporter activity"/>
    <property type="evidence" value="ECO:0007669"/>
    <property type="project" value="InterPro"/>
</dbReference>
<comment type="subcellular location">
    <subcellularLocation>
        <location evidence="1 9">Cell membrane</location>
        <topology evidence="1 9">Multi-pass membrane protein</topology>
    </subcellularLocation>
</comment>
<evidence type="ECO:0000256" key="4">
    <source>
        <dbReference type="ARBA" id="ARBA00022475"/>
    </source>
</evidence>
<evidence type="ECO:0000256" key="7">
    <source>
        <dbReference type="ARBA" id="ARBA00022989"/>
    </source>
</evidence>
<feature type="transmembrane region" description="Helical" evidence="9">
    <location>
        <begin position="102"/>
        <end position="125"/>
    </location>
</feature>
<dbReference type="PRINTS" id="PR00175">
    <property type="entry name" value="NAALASMPORT"/>
</dbReference>
<dbReference type="Proteomes" id="UP000546252">
    <property type="component" value="Unassembled WGS sequence"/>
</dbReference>
<dbReference type="PANTHER" id="PTHR30330">
    <property type="entry name" value="AGSS FAMILY TRANSPORTER, SODIUM-ALANINE"/>
    <property type="match status" value="1"/>
</dbReference>
<evidence type="ECO:0000256" key="10">
    <source>
        <dbReference type="SAM" id="MobiDB-lite"/>
    </source>
</evidence>
<feature type="transmembrane region" description="Helical" evidence="9">
    <location>
        <begin position="399"/>
        <end position="422"/>
    </location>
</feature>
<evidence type="ECO:0000313" key="12">
    <source>
        <dbReference type="Proteomes" id="UP000546252"/>
    </source>
</evidence>
<keyword evidence="7 9" id="KW-1133">Transmembrane helix</keyword>
<comment type="similarity">
    <text evidence="2 9">Belongs to the alanine or glycine:cation symporter (AGCS) (TC 2.A.25) family.</text>
</comment>
<feature type="compositionally biased region" description="Polar residues" evidence="10">
    <location>
        <begin position="494"/>
        <end position="507"/>
    </location>
</feature>
<dbReference type="Pfam" id="PF01235">
    <property type="entry name" value="Na_Ala_symp"/>
    <property type="match status" value="1"/>
</dbReference>
<evidence type="ECO:0000256" key="1">
    <source>
        <dbReference type="ARBA" id="ARBA00004651"/>
    </source>
</evidence>
<dbReference type="GO" id="GO:0005886">
    <property type="term" value="C:plasma membrane"/>
    <property type="evidence" value="ECO:0007669"/>
    <property type="project" value="UniProtKB-SubCell"/>
</dbReference>
<name>A0A839FWG1_9MICC</name>
<evidence type="ECO:0000313" key="11">
    <source>
        <dbReference type="EMBL" id="MBA8922542.1"/>
    </source>
</evidence>
<feature type="transmembrane region" description="Helical" evidence="9">
    <location>
        <begin position="352"/>
        <end position="378"/>
    </location>
</feature>
<keyword evidence="6 9" id="KW-0769">Symport</keyword>
<reference evidence="11 12" key="1">
    <citation type="submission" date="2020-08" db="EMBL/GenBank/DDBJ databases">
        <title>Sequencing the genomes of 1000 actinobacteria strains.</title>
        <authorList>
            <person name="Klenk H.-P."/>
        </authorList>
    </citation>
    <scope>NUCLEOTIDE SEQUENCE [LARGE SCALE GENOMIC DNA]</scope>
    <source>
        <strain evidence="11 12">DSM 19081</strain>
    </source>
</reference>